<accession>A0A6J7ZY42</accession>
<dbReference type="InterPro" id="IPR002110">
    <property type="entry name" value="Ankyrin_rpt"/>
</dbReference>
<evidence type="ECO:0000256" key="1">
    <source>
        <dbReference type="ARBA" id="ARBA00022737"/>
    </source>
</evidence>
<organism evidence="5 6">
    <name type="scientific">Mytilus coruscus</name>
    <name type="common">Sea mussel</name>
    <dbReference type="NCBI Taxonomy" id="42192"/>
    <lineage>
        <taxon>Eukaryota</taxon>
        <taxon>Metazoa</taxon>
        <taxon>Spiralia</taxon>
        <taxon>Lophotrochozoa</taxon>
        <taxon>Mollusca</taxon>
        <taxon>Bivalvia</taxon>
        <taxon>Autobranchia</taxon>
        <taxon>Pteriomorphia</taxon>
        <taxon>Mytilida</taxon>
        <taxon>Mytiloidea</taxon>
        <taxon>Mytilidae</taxon>
        <taxon>Mytilinae</taxon>
        <taxon>Mytilus</taxon>
    </lineage>
</organism>
<dbReference type="PRINTS" id="PR01415">
    <property type="entry name" value="ANKYRIN"/>
</dbReference>
<dbReference type="Proteomes" id="UP000507470">
    <property type="component" value="Unassembled WGS sequence"/>
</dbReference>
<evidence type="ECO:0000256" key="3">
    <source>
        <dbReference type="PROSITE-ProRule" id="PRU00023"/>
    </source>
</evidence>
<evidence type="ECO:0000313" key="6">
    <source>
        <dbReference type="Proteomes" id="UP000507470"/>
    </source>
</evidence>
<proteinExistence type="predicted"/>
<dbReference type="EMBL" id="CACVKT020000289">
    <property type="protein sequence ID" value="CAC5358032.1"/>
    <property type="molecule type" value="Genomic_DNA"/>
</dbReference>
<keyword evidence="6" id="KW-1185">Reference proteome</keyword>
<dbReference type="PANTHER" id="PTHR24198:SF194">
    <property type="entry name" value="INVERSIN-A"/>
    <property type="match status" value="1"/>
</dbReference>
<feature type="repeat" description="ANK" evidence="3">
    <location>
        <begin position="303"/>
        <end position="335"/>
    </location>
</feature>
<name>A0A6J7ZY42_MYTCO</name>
<dbReference type="SUPFAM" id="SSF48403">
    <property type="entry name" value="Ankyrin repeat"/>
    <property type="match status" value="1"/>
</dbReference>
<dbReference type="Pfam" id="PF20720">
    <property type="entry name" value="nSTAND3"/>
    <property type="match status" value="1"/>
</dbReference>
<dbReference type="AlphaFoldDB" id="A0A6J7ZY42"/>
<reference evidence="5 6" key="1">
    <citation type="submission" date="2020-06" db="EMBL/GenBank/DDBJ databases">
        <authorList>
            <person name="Li R."/>
            <person name="Bekaert M."/>
        </authorList>
    </citation>
    <scope>NUCLEOTIDE SEQUENCE [LARGE SCALE GENOMIC DNA]</scope>
    <source>
        <strain evidence="6">wild</strain>
    </source>
</reference>
<feature type="repeat" description="ANK" evidence="3">
    <location>
        <begin position="336"/>
        <end position="368"/>
    </location>
</feature>
<dbReference type="SMART" id="SM00248">
    <property type="entry name" value="ANK"/>
    <property type="match status" value="3"/>
</dbReference>
<evidence type="ECO:0000259" key="4">
    <source>
        <dbReference type="Pfam" id="PF20720"/>
    </source>
</evidence>
<evidence type="ECO:0000313" key="5">
    <source>
        <dbReference type="EMBL" id="CAC5358032.1"/>
    </source>
</evidence>
<dbReference type="PROSITE" id="PS50297">
    <property type="entry name" value="ANK_REP_REGION"/>
    <property type="match status" value="3"/>
</dbReference>
<keyword evidence="2 3" id="KW-0040">ANK repeat</keyword>
<dbReference type="OrthoDB" id="6093602at2759"/>
<protein>
    <recommendedName>
        <fullName evidence="4">Novel STAND NTPase 3 domain-containing protein</fullName>
    </recommendedName>
</protein>
<dbReference type="PROSITE" id="PS50088">
    <property type="entry name" value="ANK_REPEAT"/>
    <property type="match status" value="3"/>
</dbReference>
<dbReference type="InterPro" id="IPR036770">
    <property type="entry name" value="Ankyrin_rpt-contain_sf"/>
</dbReference>
<evidence type="ECO:0000256" key="2">
    <source>
        <dbReference type="ARBA" id="ARBA00023043"/>
    </source>
</evidence>
<keyword evidence="1" id="KW-0677">Repeat</keyword>
<dbReference type="InterPro" id="IPR027417">
    <property type="entry name" value="P-loop_NTPase"/>
</dbReference>
<sequence>MLTCPTEGLSNPVDVVEDVLAVAIQTEEISEWKKKLEKFYVTEAAARLIEVVKNNQCTIITGVPGSGKSLHAYHVAIYIQETEGYTILPIWLPSELIKMANSNVKQLFVFDDVFGTFSLNESNLNCWESETRHINLLLKNKVLKVMVTCRSCLYDNVRDTLSSQSFEHFYMQSDEITLSLVERKNISKMYLTDDVVSHLNDETVMMYNFFPLLCVMFKDKKVENADFFQNPNQFIQNEIENFKSQKDVSFIALALLVLSNNSIEKEGLQIGLNKYDCILQDLFDVMDTRKSLNGAKVNQKDREGHTPLLHSCNNGYVKVIEILLKRQANVNICDIYGWSPLHMAGSDGNTDLIKLLINHKAKVNKRMNNGMTVLYMACNSGNFNAVQLLLEHKADVNK</sequence>
<gene>
    <name evidence="5" type="ORF">MCOR_1457</name>
</gene>
<dbReference type="PANTHER" id="PTHR24198">
    <property type="entry name" value="ANKYRIN REPEAT AND PROTEIN KINASE DOMAIN-CONTAINING PROTEIN"/>
    <property type="match status" value="1"/>
</dbReference>
<dbReference type="InterPro" id="IPR049050">
    <property type="entry name" value="nSTAND3"/>
</dbReference>
<dbReference type="Pfam" id="PF12796">
    <property type="entry name" value="Ank_2"/>
    <property type="match status" value="1"/>
</dbReference>
<feature type="domain" description="Novel STAND NTPase 3" evidence="4">
    <location>
        <begin position="39"/>
        <end position="188"/>
    </location>
</feature>
<feature type="repeat" description="ANK" evidence="3">
    <location>
        <begin position="369"/>
        <end position="398"/>
    </location>
</feature>
<dbReference type="Gene3D" id="1.25.40.20">
    <property type="entry name" value="Ankyrin repeat-containing domain"/>
    <property type="match status" value="2"/>
</dbReference>
<dbReference type="SUPFAM" id="SSF52540">
    <property type="entry name" value="P-loop containing nucleoside triphosphate hydrolases"/>
    <property type="match status" value="1"/>
</dbReference>